<keyword evidence="3 5" id="KW-0732">Signal</keyword>
<dbReference type="PANTHER" id="PTHR33420">
    <property type="entry name" value="FIMBRIAL SUBUNIT ELFA-RELATED"/>
    <property type="match status" value="1"/>
</dbReference>
<keyword evidence="8" id="KW-1185">Reference proteome</keyword>
<accession>A0ABX0RBB8</accession>
<dbReference type="EMBL" id="VWXF01000005">
    <property type="protein sequence ID" value="NIF22658.1"/>
    <property type="molecule type" value="Genomic_DNA"/>
</dbReference>
<evidence type="ECO:0000256" key="1">
    <source>
        <dbReference type="ARBA" id="ARBA00004561"/>
    </source>
</evidence>
<comment type="subcellular location">
    <subcellularLocation>
        <location evidence="1">Fimbrium</location>
    </subcellularLocation>
</comment>
<comment type="similarity">
    <text evidence="2">Belongs to the fimbrial protein family.</text>
</comment>
<feature type="signal peptide" evidence="5">
    <location>
        <begin position="1"/>
        <end position="22"/>
    </location>
</feature>
<evidence type="ECO:0000256" key="4">
    <source>
        <dbReference type="ARBA" id="ARBA00023263"/>
    </source>
</evidence>
<comment type="caution">
    <text evidence="7">The sequence shown here is derived from an EMBL/GenBank/DDBJ whole genome shotgun (WGS) entry which is preliminary data.</text>
</comment>
<dbReference type="InterPro" id="IPR000259">
    <property type="entry name" value="Adhesion_dom_fimbrial"/>
</dbReference>
<dbReference type="PANTHER" id="PTHR33420:SF3">
    <property type="entry name" value="FIMBRIAL SUBUNIT ELFA"/>
    <property type="match status" value="1"/>
</dbReference>
<dbReference type="RefSeq" id="WP_017349574.1">
    <property type="nucleotide sequence ID" value="NZ_VWXF01000005.1"/>
</dbReference>
<dbReference type="Pfam" id="PF00419">
    <property type="entry name" value="Fimbrial"/>
    <property type="match status" value="1"/>
</dbReference>
<evidence type="ECO:0000313" key="7">
    <source>
        <dbReference type="EMBL" id="NIF22658.1"/>
    </source>
</evidence>
<evidence type="ECO:0000256" key="3">
    <source>
        <dbReference type="ARBA" id="ARBA00022729"/>
    </source>
</evidence>
<evidence type="ECO:0000313" key="8">
    <source>
        <dbReference type="Proteomes" id="UP001515683"/>
    </source>
</evidence>
<proteinExistence type="inferred from homology"/>
<dbReference type="Gene3D" id="2.60.40.1090">
    <property type="entry name" value="Fimbrial-type adhesion domain"/>
    <property type="match status" value="1"/>
</dbReference>
<keyword evidence="4" id="KW-0281">Fimbrium</keyword>
<organism evidence="7 8">
    <name type="scientific">Candidatus Pantoea multigeneris</name>
    <dbReference type="NCBI Taxonomy" id="2608357"/>
    <lineage>
        <taxon>Bacteria</taxon>
        <taxon>Pseudomonadati</taxon>
        <taxon>Pseudomonadota</taxon>
        <taxon>Gammaproteobacteria</taxon>
        <taxon>Enterobacterales</taxon>
        <taxon>Erwiniaceae</taxon>
        <taxon>Pantoea</taxon>
    </lineage>
</organism>
<reference evidence="7 8" key="1">
    <citation type="journal article" date="2019" name="bioRxiv">
        <title>Bacteria contribute to plant secondary compound degradation in a generalist herbivore system.</title>
        <authorList>
            <person name="Francoeur C.B."/>
            <person name="Khadempour L."/>
            <person name="Moreira-Soto R.D."/>
            <person name="Gotting K."/>
            <person name="Book A.J."/>
            <person name="Pinto-Tomas A.A."/>
            <person name="Keefover-Ring K."/>
            <person name="Currie C.R."/>
        </authorList>
    </citation>
    <scope>NUCLEOTIDE SEQUENCE [LARGE SCALE GENOMIC DNA]</scope>
    <source>
        <strain evidence="7">Acro-835</strain>
    </source>
</reference>
<protein>
    <submittedName>
        <fullName evidence="7">Type 1 fimbrial protein</fullName>
    </submittedName>
</protein>
<sequence length="179" mass="18613">MKKILLPMVSIGLSLLAMNAHASNGTVAFTGSIVNSTCSVSSGDQNKQVFIGKYPTSAFTKIGDVTASKAFTINLTNCETGNYTLRFDGPTVAGSPNLLSVSAATGVGIEILDNAQNVLPINQTADSTTPWVAITNNSTDSKNATGTATFNLKARYKSYASAVTAGDANANANFTIEYK</sequence>
<evidence type="ECO:0000256" key="2">
    <source>
        <dbReference type="ARBA" id="ARBA00006671"/>
    </source>
</evidence>
<dbReference type="Proteomes" id="UP001515683">
    <property type="component" value="Unassembled WGS sequence"/>
</dbReference>
<feature type="chain" id="PRO_5046678467" evidence="5">
    <location>
        <begin position="23"/>
        <end position="179"/>
    </location>
</feature>
<name>A0ABX0RBB8_9GAMM</name>
<gene>
    <name evidence="7" type="ORF">F3J40_13755</name>
</gene>
<evidence type="ECO:0000259" key="6">
    <source>
        <dbReference type="Pfam" id="PF00419"/>
    </source>
</evidence>
<dbReference type="SUPFAM" id="SSF49401">
    <property type="entry name" value="Bacterial adhesins"/>
    <property type="match status" value="1"/>
</dbReference>
<feature type="domain" description="Fimbrial-type adhesion" evidence="6">
    <location>
        <begin position="28"/>
        <end position="179"/>
    </location>
</feature>
<dbReference type="InterPro" id="IPR036937">
    <property type="entry name" value="Adhesion_dom_fimbrial_sf"/>
</dbReference>
<dbReference type="InterPro" id="IPR008966">
    <property type="entry name" value="Adhesion_dom_sf"/>
</dbReference>
<dbReference type="InterPro" id="IPR050263">
    <property type="entry name" value="Bact_Fimbrial_Adh_Pro"/>
</dbReference>
<evidence type="ECO:0000256" key="5">
    <source>
        <dbReference type="SAM" id="SignalP"/>
    </source>
</evidence>